<dbReference type="STRING" id="747682.MALL_0217"/>
<evidence type="ECO:0000313" key="8">
    <source>
        <dbReference type="Proteomes" id="UP000004757"/>
    </source>
</evidence>
<dbReference type="GO" id="GO:0005886">
    <property type="term" value="C:plasma membrane"/>
    <property type="evidence" value="ECO:0007669"/>
    <property type="project" value="UniProtKB-SubCell"/>
</dbReference>
<organism evidence="7 8">
    <name type="scientific">Mycoplasmopsis alligatoris A21JP2</name>
    <dbReference type="NCBI Taxonomy" id="747682"/>
    <lineage>
        <taxon>Bacteria</taxon>
        <taxon>Bacillati</taxon>
        <taxon>Mycoplasmatota</taxon>
        <taxon>Mycoplasmoidales</taxon>
        <taxon>Metamycoplasmataceae</taxon>
        <taxon>Mycoplasmopsis</taxon>
    </lineage>
</organism>
<evidence type="ECO:0000256" key="4">
    <source>
        <dbReference type="ARBA" id="ARBA00022989"/>
    </source>
</evidence>
<evidence type="ECO:0000256" key="3">
    <source>
        <dbReference type="ARBA" id="ARBA00022692"/>
    </source>
</evidence>
<sequence>MKKNKDKMTFWTLAKEITHFAKVKKSIYLFAFFASLLLSIFVYLSSWIIGYIFDHFFSKQNFNPNVFNYQLYFMLIVFLASS</sequence>
<feature type="transmembrane region" description="Helical" evidence="6">
    <location>
        <begin position="27"/>
        <end position="53"/>
    </location>
</feature>
<dbReference type="SUPFAM" id="SSF90123">
    <property type="entry name" value="ABC transporter transmembrane region"/>
    <property type="match status" value="1"/>
</dbReference>
<evidence type="ECO:0000256" key="6">
    <source>
        <dbReference type="SAM" id="Phobius"/>
    </source>
</evidence>
<dbReference type="EMBL" id="ADNC01000011">
    <property type="protein sequence ID" value="EFF41560.1"/>
    <property type="molecule type" value="Genomic_DNA"/>
</dbReference>
<dbReference type="AlphaFoldDB" id="D4XVT0"/>
<accession>D4XVT0</accession>
<keyword evidence="3 6" id="KW-0812">Transmembrane</keyword>
<protein>
    <recommendedName>
        <fullName evidence="9">ABC transmembrane type-1 domain-containing protein</fullName>
    </recommendedName>
</protein>
<dbReference type="Proteomes" id="UP000004757">
    <property type="component" value="Unassembled WGS sequence"/>
</dbReference>
<dbReference type="Gene3D" id="1.20.1560.10">
    <property type="entry name" value="ABC transporter type 1, transmembrane domain"/>
    <property type="match status" value="1"/>
</dbReference>
<feature type="non-terminal residue" evidence="7">
    <location>
        <position position="82"/>
    </location>
</feature>
<dbReference type="GO" id="GO:0005524">
    <property type="term" value="F:ATP binding"/>
    <property type="evidence" value="ECO:0007669"/>
    <property type="project" value="InterPro"/>
</dbReference>
<evidence type="ECO:0000256" key="2">
    <source>
        <dbReference type="ARBA" id="ARBA00005417"/>
    </source>
</evidence>
<comment type="caution">
    <text evidence="7">The sequence shown here is derived from an EMBL/GenBank/DDBJ whole genome shotgun (WGS) entry which is preliminary data.</text>
</comment>
<feature type="transmembrane region" description="Helical" evidence="6">
    <location>
        <begin position="65"/>
        <end position="81"/>
    </location>
</feature>
<gene>
    <name evidence="7" type="ORF">MALL_0217</name>
</gene>
<dbReference type="InterPro" id="IPR036640">
    <property type="entry name" value="ABC1_TM_sf"/>
</dbReference>
<keyword evidence="5 6" id="KW-0472">Membrane</keyword>
<keyword evidence="4 6" id="KW-1133">Transmembrane helix</keyword>
<dbReference type="RefSeq" id="WP_005683471.1">
    <property type="nucleotide sequence ID" value="NZ_ADNC01000011.1"/>
</dbReference>
<evidence type="ECO:0000256" key="1">
    <source>
        <dbReference type="ARBA" id="ARBA00004651"/>
    </source>
</evidence>
<keyword evidence="8" id="KW-1185">Reference proteome</keyword>
<comment type="similarity">
    <text evidence="2">Belongs to the ABC transporter superfamily.</text>
</comment>
<reference evidence="7 8" key="1">
    <citation type="submission" date="2010-03" db="EMBL/GenBank/DDBJ databases">
        <authorList>
            <person name="Glass J.I."/>
            <person name="Benders G.A."/>
            <person name="Durkin A.S."/>
            <person name="Farmerie W.G."/>
            <person name="Hlavinka K."/>
            <person name="Hostetler J."/>
            <person name="Jackson J."/>
            <person name="May M.A."/>
            <person name="Miller R.H."/>
            <person name="Paralanov V."/>
            <person name="Radune D."/>
            <person name="Szczypinski B."/>
            <person name="Brown D.R."/>
        </authorList>
    </citation>
    <scope>NUCLEOTIDE SEQUENCE [LARGE SCALE GENOMIC DNA]</scope>
    <source>
        <strain evidence="7 8">A21JP2</strain>
    </source>
</reference>
<proteinExistence type="inferred from homology"/>
<name>D4XVT0_9BACT</name>
<evidence type="ECO:0000313" key="7">
    <source>
        <dbReference type="EMBL" id="EFF41560.1"/>
    </source>
</evidence>
<evidence type="ECO:0008006" key="9">
    <source>
        <dbReference type="Google" id="ProtNLM"/>
    </source>
</evidence>
<comment type="subcellular location">
    <subcellularLocation>
        <location evidence="1">Cell membrane</location>
        <topology evidence="1">Multi-pass membrane protein</topology>
    </subcellularLocation>
</comment>
<evidence type="ECO:0000256" key="5">
    <source>
        <dbReference type="ARBA" id="ARBA00023136"/>
    </source>
</evidence>